<comment type="caution">
    <text evidence="1">The sequence shown here is derived from an EMBL/GenBank/DDBJ whole genome shotgun (WGS) entry which is preliminary data.</text>
</comment>
<organism evidence="1 2">
    <name type="scientific">Anaplasma phagocytophilum str. ApNP</name>
    <dbReference type="NCBI Taxonomy" id="1359153"/>
    <lineage>
        <taxon>Bacteria</taxon>
        <taxon>Pseudomonadati</taxon>
        <taxon>Pseudomonadota</taxon>
        <taxon>Alphaproteobacteria</taxon>
        <taxon>Rickettsiales</taxon>
        <taxon>Anaplasmataceae</taxon>
        <taxon>Anaplasma</taxon>
        <taxon>phagocytophilum group</taxon>
    </lineage>
</organism>
<name>A0A0F3NJN3_ANAPH</name>
<accession>A0A0F3NJN3</accession>
<dbReference type="Proteomes" id="UP000033385">
    <property type="component" value="Unassembled WGS sequence"/>
</dbReference>
<proteinExistence type="predicted"/>
<evidence type="ECO:0000313" key="1">
    <source>
        <dbReference type="EMBL" id="KJV67094.1"/>
    </source>
</evidence>
<dbReference type="EMBL" id="LANW01000001">
    <property type="protein sequence ID" value="KJV67094.1"/>
    <property type="molecule type" value="Genomic_DNA"/>
</dbReference>
<gene>
    <name evidence="1" type="ORF">APHNP_0949</name>
</gene>
<protein>
    <submittedName>
        <fullName evidence="1">Uncharacterized protein</fullName>
    </submittedName>
</protein>
<sequence length="41" mass="4743">MTLALWILVVRDPKPTHYNNLFLSAFIACFGRSYSSPYVSY</sequence>
<dbReference type="AlphaFoldDB" id="A0A0F3NJN3"/>
<evidence type="ECO:0000313" key="2">
    <source>
        <dbReference type="Proteomes" id="UP000033385"/>
    </source>
</evidence>
<reference evidence="1 2" key="1">
    <citation type="submission" date="2015-01" db="EMBL/GenBank/DDBJ databases">
        <title>Genome Sequencing of Rickettsiales.</title>
        <authorList>
            <person name="Daugherty S.C."/>
            <person name="Su Q."/>
            <person name="Abolude K."/>
            <person name="Beier-Sexton M."/>
            <person name="Carlyon J.A."/>
            <person name="Carter R."/>
            <person name="Day N.P."/>
            <person name="Dumler S.J."/>
            <person name="Dyachenko V."/>
            <person name="Godinez A."/>
            <person name="Kurtti T.J."/>
            <person name="Lichay M."/>
            <person name="Mullins K.E."/>
            <person name="Ott S."/>
            <person name="Pappas-Brown V."/>
            <person name="Paris D.H."/>
            <person name="Patel P."/>
            <person name="Richards A.L."/>
            <person name="Sadzewicz L."/>
            <person name="Sears K."/>
            <person name="Seidman D."/>
            <person name="Sengamalay N."/>
            <person name="Stenos J."/>
            <person name="Tallon L.J."/>
            <person name="Vincent G."/>
            <person name="Fraser C.M."/>
            <person name="Munderloh U."/>
            <person name="Dunning-Hotopp J.C."/>
        </authorList>
    </citation>
    <scope>NUCLEOTIDE SEQUENCE [LARGE SCALE GENOMIC DNA]</scope>
    <source>
        <strain evidence="1 2">ApNP</strain>
    </source>
</reference>